<reference evidence="2" key="1">
    <citation type="submission" date="2015-11" db="EMBL/GenBank/DDBJ databases">
        <title>Complete genome sequence of a polyethylene-glycol degrader Sphingopyxis macrogoltabida 203N (NBRC 111659).</title>
        <authorList>
            <person name="Yoshiyuki O."/>
            <person name="Shouta N."/>
            <person name="Nagata Y."/>
            <person name="Numata M."/>
            <person name="Tsuchikane K."/>
            <person name="Hosoyama A."/>
            <person name="Yamazoe A."/>
            <person name="Tsuda M."/>
            <person name="Fujita N."/>
            <person name="Kawai F."/>
        </authorList>
    </citation>
    <scope>NUCLEOTIDE SEQUENCE [LARGE SCALE GENOMIC DNA]</scope>
    <source>
        <strain evidence="2">203N</strain>
    </source>
</reference>
<gene>
    <name evidence="1" type="ORF">ATM17_16170</name>
</gene>
<evidence type="ECO:0000313" key="1">
    <source>
        <dbReference type="EMBL" id="AMU90560.1"/>
    </source>
</evidence>
<dbReference type="KEGG" id="smaz:LH19_15590"/>
<evidence type="ECO:0000313" key="2">
    <source>
        <dbReference type="Proteomes" id="UP000076088"/>
    </source>
</evidence>
<keyword evidence="2" id="KW-1185">Reference proteome</keyword>
<reference evidence="1 2" key="2">
    <citation type="journal article" date="2016" name="Genome Announc.">
        <title>Complete Genome Sequence of Sphingopyxis macrogoltabida Strain 203N (NBRC 111659), a Polyethylene Glycol Degrader.</title>
        <authorList>
            <person name="Ohtsubo Y."/>
            <person name="Nonoyama S."/>
            <person name="Nagata Y."/>
            <person name="Numata M."/>
            <person name="Tsuchikane K."/>
            <person name="Hosoyama A."/>
            <person name="Yamazoe A."/>
            <person name="Tsuda M."/>
            <person name="Fujita N."/>
            <person name="Kawai F."/>
        </authorList>
    </citation>
    <scope>NUCLEOTIDE SEQUENCE [LARGE SCALE GENOMIC DNA]</scope>
    <source>
        <strain evidence="1 2">203N</strain>
    </source>
</reference>
<sequence length="131" mass="14066">MIRGIYRRVGMAALAAGAGTLLCGMAPGDMNIAAFLIRADAVSRLGPLALATPEGNRLKGEVVGAGKRYKARIDAQRKAGLKTTSCPPESGSLTPEEWLAHLRSYPASQRRSVSVYSAFDALMKKRYPCRN</sequence>
<dbReference type="EMBL" id="CP013344">
    <property type="protein sequence ID" value="AMU90560.1"/>
    <property type="molecule type" value="Genomic_DNA"/>
</dbReference>
<accession>A0AAC9FFW9</accession>
<name>A0AAC9FFW9_SPHMC</name>
<dbReference type="AlphaFoldDB" id="A0AAC9FFW9"/>
<organism evidence="1 2">
    <name type="scientific">Sphingopyxis macrogoltabida</name>
    <name type="common">Sphingomonas macrogoltabidus</name>
    <dbReference type="NCBI Taxonomy" id="33050"/>
    <lineage>
        <taxon>Bacteria</taxon>
        <taxon>Pseudomonadati</taxon>
        <taxon>Pseudomonadota</taxon>
        <taxon>Alphaproteobacteria</taxon>
        <taxon>Sphingomonadales</taxon>
        <taxon>Sphingomonadaceae</taxon>
        <taxon>Sphingopyxis</taxon>
    </lineage>
</organism>
<protein>
    <recommendedName>
        <fullName evidence="3">Rap1a immunity protein domain-containing protein</fullName>
    </recommendedName>
</protein>
<evidence type="ECO:0008006" key="3">
    <source>
        <dbReference type="Google" id="ProtNLM"/>
    </source>
</evidence>
<proteinExistence type="predicted"/>
<dbReference type="Proteomes" id="UP000076088">
    <property type="component" value="Chromosome"/>
</dbReference>